<evidence type="ECO:0000313" key="3">
    <source>
        <dbReference type="Proteomes" id="UP000000305"/>
    </source>
</evidence>
<dbReference type="AlphaFoldDB" id="E9GL97"/>
<feature type="chain" id="PRO_5003241312" evidence="1">
    <location>
        <begin position="20"/>
        <end position="203"/>
    </location>
</feature>
<dbReference type="KEGG" id="dpx:DAPPUDRAFT_244577"/>
<keyword evidence="3" id="KW-1185">Reference proteome</keyword>
<protein>
    <submittedName>
        <fullName evidence="2">Uncharacterized protein</fullName>
    </submittedName>
</protein>
<evidence type="ECO:0000313" key="2">
    <source>
        <dbReference type="EMBL" id="EFX79818.1"/>
    </source>
</evidence>
<gene>
    <name evidence="2" type="ORF">DAPPUDRAFT_244577</name>
</gene>
<evidence type="ECO:0000256" key="1">
    <source>
        <dbReference type="SAM" id="SignalP"/>
    </source>
</evidence>
<keyword evidence="1" id="KW-0732">Signal</keyword>
<dbReference type="EMBL" id="GL732550">
    <property type="protein sequence ID" value="EFX79818.1"/>
    <property type="molecule type" value="Genomic_DNA"/>
</dbReference>
<name>E9GL97_DAPPU</name>
<organism evidence="2 3">
    <name type="scientific">Daphnia pulex</name>
    <name type="common">Water flea</name>
    <dbReference type="NCBI Taxonomy" id="6669"/>
    <lineage>
        <taxon>Eukaryota</taxon>
        <taxon>Metazoa</taxon>
        <taxon>Ecdysozoa</taxon>
        <taxon>Arthropoda</taxon>
        <taxon>Crustacea</taxon>
        <taxon>Branchiopoda</taxon>
        <taxon>Diplostraca</taxon>
        <taxon>Cladocera</taxon>
        <taxon>Anomopoda</taxon>
        <taxon>Daphniidae</taxon>
        <taxon>Daphnia</taxon>
    </lineage>
</organism>
<dbReference type="Proteomes" id="UP000000305">
    <property type="component" value="Unassembled WGS sequence"/>
</dbReference>
<sequence>MDTFLKLLVFLYLAGGSSADCTTSNDGSCTWIVANACNSPKFYCGEEAECLVVTKSLNSSYWLESSSASNQQFECRCPVGATTNCKNPALKCTSHRPTDSFVKISVNNMPTNSSMSVVYAEMWRCPIGDNSAIQCPSGKCQFKTNACEFDSSLILSHVGQSLAPPETLPGNYVFESSVVTDQQKTFQCPAQSVMDSGTCYRNI</sequence>
<accession>E9GL97</accession>
<dbReference type="InParanoid" id="E9GL97"/>
<dbReference type="HOGENOM" id="CLU_1350115_0_0_1"/>
<proteinExistence type="predicted"/>
<reference evidence="2 3" key="1">
    <citation type="journal article" date="2011" name="Science">
        <title>The ecoresponsive genome of Daphnia pulex.</title>
        <authorList>
            <person name="Colbourne J.K."/>
            <person name="Pfrender M.E."/>
            <person name="Gilbert D."/>
            <person name="Thomas W.K."/>
            <person name="Tucker A."/>
            <person name="Oakley T.H."/>
            <person name="Tokishita S."/>
            <person name="Aerts A."/>
            <person name="Arnold G.J."/>
            <person name="Basu M.K."/>
            <person name="Bauer D.J."/>
            <person name="Caceres C.E."/>
            <person name="Carmel L."/>
            <person name="Casola C."/>
            <person name="Choi J.H."/>
            <person name="Detter J.C."/>
            <person name="Dong Q."/>
            <person name="Dusheyko S."/>
            <person name="Eads B.D."/>
            <person name="Frohlich T."/>
            <person name="Geiler-Samerotte K.A."/>
            <person name="Gerlach D."/>
            <person name="Hatcher P."/>
            <person name="Jogdeo S."/>
            <person name="Krijgsveld J."/>
            <person name="Kriventseva E.V."/>
            <person name="Kultz D."/>
            <person name="Laforsch C."/>
            <person name="Lindquist E."/>
            <person name="Lopez J."/>
            <person name="Manak J.R."/>
            <person name="Muller J."/>
            <person name="Pangilinan J."/>
            <person name="Patwardhan R.P."/>
            <person name="Pitluck S."/>
            <person name="Pritham E.J."/>
            <person name="Rechtsteiner A."/>
            <person name="Rho M."/>
            <person name="Rogozin I.B."/>
            <person name="Sakarya O."/>
            <person name="Salamov A."/>
            <person name="Schaack S."/>
            <person name="Shapiro H."/>
            <person name="Shiga Y."/>
            <person name="Skalitzky C."/>
            <person name="Smith Z."/>
            <person name="Souvorov A."/>
            <person name="Sung W."/>
            <person name="Tang Z."/>
            <person name="Tsuchiya D."/>
            <person name="Tu H."/>
            <person name="Vos H."/>
            <person name="Wang M."/>
            <person name="Wolf Y.I."/>
            <person name="Yamagata H."/>
            <person name="Yamada T."/>
            <person name="Ye Y."/>
            <person name="Shaw J.R."/>
            <person name="Andrews J."/>
            <person name="Crease T.J."/>
            <person name="Tang H."/>
            <person name="Lucas S.M."/>
            <person name="Robertson H.M."/>
            <person name="Bork P."/>
            <person name="Koonin E.V."/>
            <person name="Zdobnov E.M."/>
            <person name="Grigoriev I.V."/>
            <person name="Lynch M."/>
            <person name="Boore J.L."/>
        </authorList>
    </citation>
    <scope>NUCLEOTIDE SEQUENCE [LARGE SCALE GENOMIC DNA]</scope>
</reference>
<feature type="signal peptide" evidence="1">
    <location>
        <begin position="1"/>
        <end position="19"/>
    </location>
</feature>